<evidence type="ECO:0000256" key="1">
    <source>
        <dbReference type="ARBA" id="ARBA00022478"/>
    </source>
</evidence>
<dbReference type="InterPro" id="IPR036185">
    <property type="entry name" value="DNA_heli_DnaB-like_N_sf"/>
</dbReference>
<evidence type="ECO:0000256" key="3">
    <source>
        <dbReference type="ARBA" id="ARBA00022679"/>
    </source>
</evidence>
<comment type="subunit">
    <text evidence="12">Monomer. Interacts with DnaB.</text>
</comment>
<dbReference type="SMART" id="SM00400">
    <property type="entry name" value="ZnF_CHCC"/>
    <property type="match status" value="1"/>
</dbReference>
<keyword evidence="18" id="KW-1185">Reference proteome</keyword>
<dbReference type="GO" id="GO:0000428">
    <property type="term" value="C:DNA-directed RNA polymerase complex"/>
    <property type="evidence" value="ECO:0007669"/>
    <property type="project" value="UniProtKB-KW"/>
</dbReference>
<dbReference type="GO" id="GO:0008270">
    <property type="term" value="F:zinc ion binding"/>
    <property type="evidence" value="ECO:0007669"/>
    <property type="project" value="UniProtKB-UniRule"/>
</dbReference>
<keyword evidence="1 12" id="KW-0240">DNA-directed RNA polymerase</keyword>
<dbReference type="InterPro" id="IPR002694">
    <property type="entry name" value="Znf_CHC2"/>
</dbReference>
<dbReference type="Gene3D" id="3.90.580.10">
    <property type="entry name" value="Zinc finger, CHC2-type domain"/>
    <property type="match status" value="1"/>
</dbReference>
<dbReference type="GO" id="GO:0003899">
    <property type="term" value="F:DNA-directed RNA polymerase activity"/>
    <property type="evidence" value="ECO:0007669"/>
    <property type="project" value="UniProtKB-UniRule"/>
</dbReference>
<dbReference type="GO" id="GO:0003677">
    <property type="term" value="F:DNA binding"/>
    <property type="evidence" value="ECO:0007669"/>
    <property type="project" value="UniProtKB-KW"/>
</dbReference>
<evidence type="ECO:0000256" key="5">
    <source>
        <dbReference type="ARBA" id="ARBA00022705"/>
    </source>
</evidence>
<dbReference type="InterPro" id="IPR006295">
    <property type="entry name" value="DNA_primase_DnaG"/>
</dbReference>
<name>A0A1M6JKG0_9FIRM</name>
<evidence type="ECO:0000256" key="13">
    <source>
        <dbReference type="PIRNR" id="PIRNR002811"/>
    </source>
</evidence>
<proteinExistence type="inferred from homology"/>
<dbReference type="InterPro" id="IPR019475">
    <property type="entry name" value="DNA_primase_DnaB-bd"/>
</dbReference>
<dbReference type="InterPro" id="IPR006171">
    <property type="entry name" value="TOPRIM_dom"/>
</dbReference>
<evidence type="ECO:0000256" key="9">
    <source>
        <dbReference type="ARBA" id="ARBA00022842"/>
    </source>
</evidence>
<dbReference type="EMBL" id="FQZV01000026">
    <property type="protein sequence ID" value="SHJ47211.1"/>
    <property type="molecule type" value="Genomic_DNA"/>
</dbReference>
<keyword evidence="6 12" id="KW-0479">Metal-binding</keyword>
<dbReference type="GO" id="GO:0003678">
    <property type="term" value="F:DNA helicase activity"/>
    <property type="evidence" value="ECO:0007669"/>
    <property type="project" value="InterPro"/>
</dbReference>
<dbReference type="FunFam" id="3.40.1360.10:FF:000002">
    <property type="entry name" value="DNA primase"/>
    <property type="match status" value="1"/>
</dbReference>
<evidence type="ECO:0000256" key="8">
    <source>
        <dbReference type="ARBA" id="ARBA00022833"/>
    </source>
</evidence>
<comment type="function">
    <text evidence="12 13">RNA polymerase that catalyzes the synthesis of short RNA molecules used as primers for DNA polymerase during DNA replication.</text>
</comment>
<keyword evidence="3 12" id="KW-0808">Transferase</keyword>
<keyword evidence="11 12" id="KW-0804">Transcription</keyword>
<keyword evidence="7 12" id="KW-0863">Zinc-finger</keyword>
<comment type="catalytic activity">
    <reaction evidence="12">
        <text>ssDNA + n NTP = ssDNA/pppN(pN)n-1 hybrid + (n-1) diphosphate.</text>
        <dbReference type="EC" id="2.7.7.101"/>
    </reaction>
</comment>
<dbReference type="PANTHER" id="PTHR30313:SF2">
    <property type="entry name" value="DNA PRIMASE"/>
    <property type="match status" value="1"/>
</dbReference>
<feature type="coiled-coil region" evidence="15">
    <location>
        <begin position="571"/>
        <end position="619"/>
    </location>
</feature>
<dbReference type="InterPro" id="IPR030846">
    <property type="entry name" value="DnaG_bac"/>
</dbReference>
<dbReference type="InterPro" id="IPR036977">
    <property type="entry name" value="DNA_primase_Znf_CHC2"/>
</dbReference>
<dbReference type="GO" id="GO:1990077">
    <property type="term" value="C:primosome complex"/>
    <property type="evidence" value="ECO:0007669"/>
    <property type="project" value="UniProtKB-KW"/>
</dbReference>
<dbReference type="Pfam" id="PF13155">
    <property type="entry name" value="Toprim_2"/>
    <property type="match status" value="1"/>
</dbReference>
<dbReference type="InterPro" id="IPR007693">
    <property type="entry name" value="DNA_helicase_DnaB-like_N"/>
</dbReference>
<dbReference type="EC" id="2.7.7.101" evidence="12"/>
<dbReference type="InterPro" id="IPR050219">
    <property type="entry name" value="DnaG_primase"/>
</dbReference>
<dbReference type="NCBIfam" id="TIGR01391">
    <property type="entry name" value="dnaG"/>
    <property type="match status" value="1"/>
</dbReference>
<evidence type="ECO:0000256" key="4">
    <source>
        <dbReference type="ARBA" id="ARBA00022695"/>
    </source>
</evidence>
<dbReference type="SUPFAM" id="SSF57783">
    <property type="entry name" value="Zinc beta-ribbon"/>
    <property type="match status" value="1"/>
</dbReference>
<keyword evidence="10 12" id="KW-0238">DNA-binding</keyword>
<dbReference type="SMART" id="SM00493">
    <property type="entry name" value="TOPRIM"/>
    <property type="match status" value="1"/>
</dbReference>
<dbReference type="Pfam" id="PF01807">
    <property type="entry name" value="Zn_ribbon_DnaG"/>
    <property type="match status" value="1"/>
</dbReference>
<evidence type="ECO:0000256" key="12">
    <source>
        <dbReference type="HAMAP-Rule" id="MF_00974"/>
    </source>
</evidence>
<dbReference type="SUPFAM" id="SSF48024">
    <property type="entry name" value="N-terminal domain of DnaB helicase"/>
    <property type="match status" value="1"/>
</dbReference>
<dbReference type="Gene3D" id="3.90.980.10">
    <property type="entry name" value="DNA primase, catalytic core, N-terminal domain"/>
    <property type="match status" value="1"/>
</dbReference>
<keyword evidence="4 12" id="KW-0548">Nucleotidyltransferase</keyword>
<dbReference type="STRING" id="1121919.SAMN02745975_02171"/>
<dbReference type="GO" id="GO:0006269">
    <property type="term" value="P:DNA replication, synthesis of primer"/>
    <property type="evidence" value="ECO:0007669"/>
    <property type="project" value="UniProtKB-UniRule"/>
</dbReference>
<comment type="cofactor">
    <cofactor evidence="12 13 14">
        <name>Zn(2+)</name>
        <dbReference type="ChEBI" id="CHEBI:29105"/>
    </cofactor>
    <text evidence="12 13 14">Binds 1 zinc ion per monomer.</text>
</comment>
<evidence type="ECO:0000259" key="16">
    <source>
        <dbReference type="PROSITE" id="PS50880"/>
    </source>
</evidence>
<keyword evidence="9" id="KW-0460">Magnesium</keyword>
<gene>
    <name evidence="12" type="primary">dnaG</name>
    <name evidence="17" type="ORF">SAMN02745975_02171</name>
</gene>
<dbReference type="Gene3D" id="3.40.1360.10">
    <property type="match status" value="1"/>
</dbReference>
<evidence type="ECO:0000256" key="14">
    <source>
        <dbReference type="PIRSR" id="PIRSR002811-1"/>
    </source>
</evidence>
<keyword evidence="2 12" id="KW-0639">Primosome</keyword>
<dbReference type="Pfam" id="PF10410">
    <property type="entry name" value="DnaB_bind"/>
    <property type="match status" value="1"/>
</dbReference>
<dbReference type="AlphaFoldDB" id="A0A1M6JKG0"/>
<dbReference type="InterPro" id="IPR037068">
    <property type="entry name" value="DNA_primase_core_N_sf"/>
</dbReference>
<dbReference type="InterPro" id="IPR013264">
    <property type="entry name" value="DNAG_N"/>
</dbReference>
<dbReference type="GO" id="GO:0005524">
    <property type="term" value="F:ATP binding"/>
    <property type="evidence" value="ECO:0007669"/>
    <property type="project" value="InterPro"/>
</dbReference>
<dbReference type="SUPFAM" id="SSF56731">
    <property type="entry name" value="DNA primase core"/>
    <property type="match status" value="1"/>
</dbReference>
<evidence type="ECO:0000256" key="6">
    <source>
        <dbReference type="ARBA" id="ARBA00022723"/>
    </source>
</evidence>
<dbReference type="GO" id="GO:0005737">
    <property type="term" value="C:cytoplasm"/>
    <property type="evidence" value="ECO:0007669"/>
    <property type="project" value="TreeGrafter"/>
</dbReference>
<dbReference type="PANTHER" id="PTHR30313">
    <property type="entry name" value="DNA PRIMASE"/>
    <property type="match status" value="1"/>
</dbReference>
<reference evidence="18" key="1">
    <citation type="submission" date="2016-11" db="EMBL/GenBank/DDBJ databases">
        <authorList>
            <person name="Varghese N."/>
            <person name="Submissions S."/>
        </authorList>
    </citation>
    <scope>NUCLEOTIDE SEQUENCE [LARGE SCALE GENOMIC DNA]</scope>
    <source>
        <strain evidence="18">DSM 17957</strain>
    </source>
</reference>
<keyword evidence="15" id="KW-0175">Coiled coil</keyword>
<organism evidence="17 18">
    <name type="scientific">Geosporobacter subterraneus DSM 17957</name>
    <dbReference type="NCBI Taxonomy" id="1121919"/>
    <lineage>
        <taxon>Bacteria</taxon>
        <taxon>Bacillati</taxon>
        <taxon>Bacillota</taxon>
        <taxon>Clostridia</taxon>
        <taxon>Peptostreptococcales</taxon>
        <taxon>Thermotaleaceae</taxon>
        <taxon>Geosporobacter</taxon>
    </lineage>
</organism>
<dbReference type="PIRSF" id="PIRSF002811">
    <property type="entry name" value="DnaG"/>
    <property type="match status" value="1"/>
</dbReference>
<dbReference type="Pfam" id="PF08275">
    <property type="entry name" value="DNAG_N"/>
    <property type="match status" value="1"/>
</dbReference>
<dbReference type="Proteomes" id="UP000184536">
    <property type="component" value="Unassembled WGS sequence"/>
</dbReference>
<feature type="domain" description="Toprim" evidence="16">
    <location>
        <begin position="262"/>
        <end position="343"/>
    </location>
</feature>
<comment type="domain">
    <text evidence="12">Contains an N-terminal zinc-binding domain, a central core domain that contains the primase activity, and a C-terminal DnaB-binding domain.</text>
</comment>
<dbReference type="InterPro" id="IPR016136">
    <property type="entry name" value="DNA_helicase_N/primase_C"/>
</dbReference>
<keyword evidence="5 12" id="KW-0235">DNA replication</keyword>
<evidence type="ECO:0000313" key="18">
    <source>
        <dbReference type="Proteomes" id="UP000184536"/>
    </source>
</evidence>
<sequence>MIAMGINIHEGLIEEVRNRSDIVETVSKYVALKKAGSNYKGLCPFHHEKTPSFIVSEEKQLYHCFGCGQGGDVINFVMKMENLDFIDAVTALGEKAGIRIEETSSKEEKKEFENRNLIFEINREAALYFYNNLIGKDNPGLRYLKERKVELNTIKKFGLGYAENRWEALNSHLLKKGYRQEQILSAGLVLKRSQKDGCYDRFRNRIIFPIINTTGKVIGFGGRALEDEQQPKYLNSPETSVFSKGKNLYGLNIAKKLLGKEKRVIVVEGYMDVISLSQRGIVNAVASLGTALTKEQATLLKRYADEVYVAYDGDSAGQTATLRGLEVLGEVGCDVRVVTFTQGKDPDEIITKKGKKTFLDELERALSLIDYKISLVKKEHDLTTIEGRIKFTKAISAVLKQLKSPVEVDAYVKKISVEVQISEEAIKTEIYGNNRYNQPAKMHKPIVSGEKHRSRFERHTNKYNIESLQPTEKLGYLEAERGILKLMLADKQHFDHVKTMLKTYHFTDPVHEKIAEMIHKAYESMNRIDIDLIMNQLDIDEIAILHNIKKVVISEDNTQKALIDFVNQIAKFDLMKRKKDIETELKVMEKKENKSQMEIARIRELCIQLEKILKELKHL</sequence>
<comment type="similarity">
    <text evidence="12 13">Belongs to the DnaG primase family.</text>
</comment>
<dbReference type="Gene3D" id="1.10.860.10">
    <property type="entry name" value="DNAb Helicase, Chain A"/>
    <property type="match status" value="1"/>
</dbReference>
<evidence type="ECO:0000256" key="10">
    <source>
        <dbReference type="ARBA" id="ARBA00023125"/>
    </source>
</evidence>
<evidence type="ECO:0000256" key="15">
    <source>
        <dbReference type="SAM" id="Coils"/>
    </source>
</evidence>
<accession>A0A1M6JKG0</accession>
<dbReference type="FunFam" id="3.90.580.10:FF:000001">
    <property type="entry name" value="DNA primase"/>
    <property type="match status" value="1"/>
</dbReference>
<protein>
    <recommendedName>
        <fullName evidence="12 13">DNA primase</fullName>
        <ecNumber evidence="12">2.7.7.101</ecNumber>
    </recommendedName>
</protein>
<feature type="zinc finger region" description="CHC2-type" evidence="12 14">
    <location>
        <begin position="43"/>
        <end position="67"/>
    </location>
</feature>
<evidence type="ECO:0000313" key="17">
    <source>
        <dbReference type="EMBL" id="SHJ47211.1"/>
    </source>
</evidence>
<evidence type="ECO:0000256" key="11">
    <source>
        <dbReference type="ARBA" id="ARBA00023163"/>
    </source>
</evidence>
<dbReference type="InterPro" id="IPR034151">
    <property type="entry name" value="TOPRIM_DnaG_bac"/>
</dbReference>
<dbReference type="Pfam" id="PF00772">
    <property type="entry name" value="DnaB"/>
    <property type="match status" value="1"/>
</dbReference>
<keyword evidence="8 12" id="KW-0862">Zinc</keyword>
<dbReference type="CDD" id="cd03364">
    <property type="entry name" value="TOPRIM_DnaG_primases"/>
    <property type="match status" value="1"/>
</dbReference>
<dbReference type="PROSITE" id="PS50880">
    <property type="entry name" value="TOPRIM"/>
    <property type="match status" value="1"/>
</dbReference>
<evidence type="ECO:0000256" key="7">
    <source>
        <dbReference type="ARBA" id="ARBA00022771"/>
    </source>
</evidence>
<dbReference type="HAMAP" id="MF_00974">
    <property type="entry name" value="DNA_primase_DnaG"/>
    <property type="match status" value="1"/>
</dbReference>
<evidence type="ECO:0000256" key="2">
    <source>
        <dbReference type="ARBA" id="ARBA00022515"/>
    </source>
</evidence>